<feature type="transmembrane region" description="Helical" evidence="7">
    <location>
        <begin position="73"/>
        <end position="92"/>
    </location>
</feature>
<organism evidence="8 10">
    <name type="scientific">Wenjunlia vitaminophila</name>
    <name type="common">Streptomyces vitaminophilus</name>
    <dbReference type="NCBI Taxonomy" id="76728"/>
    <lineage>
        <taxon>Bacteria</taxon>
        <taxon>Bacillati</taxon>
        <taxon>Actinomycetota</taxon>
        <taxon>Actinomycetes</taxon>
        <taxon>Kitasatosporales</taxon>
        <taxon>Streptomycetaceae</taxon>
        <taxon>Wenjunlia</taxon>
    </lineage>
</organism>
<dbReference type="EMBL" id="LLZU01000005">
    <property type="protein sequence ID" value="KRV50668.1"/>
    <property type="molecule type" value="Genomic_DNA"/>
</dbReference>
<keyword evidence="3 7" id="KW-0812">Transmembrane</keyword>
<evidence type="ECO:0000313" key="9">
    <source>
        <dbReference type="EMBL" id="KRV50683.1"/>
    </source>
</evidence>
<proteinExistence type="predicted"/>
<feature type="transmembrane region" description="Helical" evidence="7">
    <location>
        <begin position="49"/>
        <end position="67"/>
    </location>
</feature>
<dbReference type="Proteomes" id="UP000050867">
    <property type="component" value="Unassembled WGS sequence"/>
</dbReference>
<evidence type="ECO:0008006" key="11">
    <source>
        <dbReference type="Google" id="ProtNLM"/>
    </source>
</evidence>
<keyword evidence="10" id="KW-1185">Reference proteome</keyword>
<evidence type="ECO:0000313" key="8">
    <source>
        <dbReference type="EMBL" id="KRV50668.1"/>
    </source>
</evidence>
<feature type="transmembrane region" description="Helical" evidence="7">
    <location>
        <begin position="15"/>
        <end position="37"/>
    </location>
</feature>
<evidence type="ECO:0000256" key="6">
    <source>
        <dbReference type="SAM" id="MobiDB-lite"/>
    </source>
</evidence>
<dbReference type="PANTHER" id="PTHR43124:SF3">
    <property type="entry name" value="CHLORAMPHENICOL EFFLUX PUMP RV0191"/>
    <property type="match status" value="1"/>
</dbReference>
<evidence type="ECO:0000256" key="7">
    <source>
        <dbReference type="SAM" id="Phobius"/>
    </source>
</evidence>
<reference evidence="8 10" key="1">
    <citation type="submission" date="2015-10" db="EMBL/GenBank/DDBJ databases">
        <title>Draft genome sequence of pyrrolomycin-producing Streptomyces vitaminophilus.</title>
        <authorList>
            <person name="Graham D.E."/>
            <person name="Mahan K.M."/>
            <person name="Klingeman D.M."/>
            <person name="Hettich R.L."/>
            <person name="Parry R.J."/>
        </authorList>
    </citation>
    <scope>NUCLEOTIDE SEQUENCE [LARGE SCALE GENOMIC DNA]</scope>
    <source>
        <strain evidence="8 10">ATCC 31673</strain>
    </source>
</reference>
<keyword evidence="4 7" id="KW-1133">Transmembrane helix</keyword>
<evidence type="ECO:0000313" key="10">
    <source>
        <dbReference type="Proteomes" id="UP000050867"/>
    </source>
</evidence>
<dbReference type="RefSeq" id="WP_018382101.1">
    <property type="nucleotide sequence ID" value="NZ_LLZU01000005.1"/>
</dbReference>
<evidence type="ECO:0000256" key="4">
    <source>
        <dbReference type="ARBA" id="ARBA00022989"/>
    </source>
</evidence>
<keyword evidence="2" id="KW-1003">Cell membrane</keyword>
<evidence type="ECO:0000256" key="2">
    <source>
        <dbReference type="ARBA" id="ARBA00022475"/>
    </source>
</evidence>
<dbReference type="EMBL" id="LLZU01000005">
    <property type="protein sequence ID" value="KRV50683.1"/>
    <property type="molecule type" value="Genomic_DNA"/>
</dbReference>
<evidence type="ECO:0000256" key="1">
    <source>
        <dbReference type="ARBA" id="ARBA00004651"/>
    </source>
</evidence>
<dbReference type="GO" id="GO:0005886">
    <property type="term" value="C:plasma membrane"/>
    <property type="evidence" value="ECO:0007669"/>
    <property type="project" value="UniProtKB-SubCell"/>
</dbReference>
<accession>A0A0T6LY40</accession>
<dbReference type="PANTHER" id="PTHR43124">
    <property type="entry name" value="PURINE EFFLUX PUMP PBUE"/>
    <property type="match status" value="1"/>
</dbReference>
<dbReference type="STRING" id="76728.AQ490_16615"/>
<name>A0A0T6LY40_WENVI</name>
<sequence length="139" mass="14104">MAAAAAVPQGRRSRAVALMFIGLSTATVLGVPGGTLLGGKAGDRHPDRALPVILLLLALVLVGVAQAGPDRALTIVLLGCWGVAGFALVPALQARVVAIAGPASTLASDPRHARDPHPAEETPVMRPTPLRNARLIHGG</sequence>
<feature type="compositionally biased region" description="Basic and acidic residues" evidence="6">
    <location>
        <begin position="109"/>
        <end position="120"/>
    </location>
</feature>
<protein>
    <recommendedName>
        <fullName evidence="11">Major facilitator superfamily (MFS) profile domain-containing protein</fullName>
    </recommendedName>
</protein>
<dbReference type="OrthoDB" id="9814237at2"/>
<dbReference type="AlphaFoldDB" id="A0A0T6LY40"/>
<feature type="region of interest" description="Disordered" evidence="6">
    <location>
        <begin position="106"/>
        <end position="131"/>
    </location>
</feature>
<evidence type="ECO:0000256" key="5">
    <source>
        <dbReference type="ARBA" id="ARBA00023136"/>
    </source>
</evidence>
<dbReference type="InterPro" id="IPR050189">
    <property type="entry name" value="MFS_Efflux_Transporters"/>
</dbReference>
<evidence type="ECO:0000256" key="3">
    <source>
        <dbReference type="ARBA" id="ARBA00022692"/>
    </source>
</evidence>
<comment type="caution">
    <text evidence="8">The sequence shown here is derived from an EMBL/GenBank/DDBJ whole genome shotgun (WGS) entry which is preliminary data.</text>
</comment>
<dbReference type="GO" id="GO:0022857">
    <property type="term" value="F:transmembrane transporter activity"/>
    <property type="evidence" value="ECO:0007669"/>
    <property type="project" value="TreeGrafter"/>
</dbReference>
<comment type="subcellular location">
    <subcellularLocation>
        <location evidence="1">Cell membrane</location>
        <topology evidence="1">Multi-pass membrane protein</topology>
    </subcellularLocation>
</comment>
<keyword evidence="5 7" id="KW-0472">Membrane</keyword>
<gene>
    <name evidence="8" type="ORF">AQ490_16615</name>
    <name evidence="9" type="ORF">AQ490_16700</name>
</gene>